<proteinExistence type="predicted"/>
<dbReference type="EnsemblMetazoa" id="XM_030999618">
    <property type="protein sequence ID" value="XP_030855478"/>
    <property type="gene ID" value="LOC100893630"/>
</dbReference>
<feature type="region of interest" description="Disordered" evidence="1">
    <location>
        <begin position="1"/>
        <end position="54"/>
    </location>
</feature>
<evidence type="ECO:0000313" key="3">
    <source>
        <dbReference type="Proteomes" id="UP000007110"/>
    </source>
</evidence>
<reference evidence="2" key="2">
    <citation type="submission" date="2021-01" db="UniProtKB">
        <authorList>
            <consortium name="EnsemblMetazoa"/>
        </authorList>
    </citation>
    <scope>IDENTIFICATION</scope>
</reference>
<dbReference type="KEGG" id="spu:100893630"/>
<protein>
    <submittedName>
        <fullName evidence="2">Uncharacterized protein</fullName>
    </submittedName>
</protein>
<dbReference type="RefSeq" id="XP_030855478.1">
    <property type="nucleotide sequence ID" value="XM_030999618.1"/>
</dbReference>
<evidence type="ECO:0000313" key="2">
    <source>
        <dbReference type="EnsemblMetazoa" id="XP_030855478"/>
    </source>
</evidence>
<evidence type="ECO:0000256" key="1">
    <source>
        <dbReference type="SAM" id="MobiDB-lite"/>
    </source>
</evidence>
<dbReference type="AlphaFoldDB" id="A0A7M7PQV1"/>
<sequence>MNGKFMMSNKTRLPALDGSKRDAKSSTTGTGAPTKQGKNTMVDPSDPRRGHMSKMKFPNISDTYLYSQQLLVDTCIALHGIILQDLSMGKRELLKDSFFIQGRFYETVTYIMKQQDKTLDQVMMEYEHPRLKYLRGRVVIQPKIDLVLARRKPEQVSVSALMLRKRTAGYEPDSRSVRSDMARLAYLVLERAFQWGFYLWIGPIEELRHFEMMNSYAALCEADGQKRNYIVLQKHTLVLPRLGKPIPSTFQTTLLLNRISPDFCLRLYRIEPEMTMWDDKDDDVARLYDFYSGSGSIHTGLGMWGISDQIKNVRTQLMKIRDYVEASLFDRARAMLMMARVMFTDLVVVKNLERDEIEETNYIKHHMDELKLRIEQGLKQGAWDSSTDDDIYSDDGK</sequence>
<dbReference type="GeneID" id="100893630"/>
<feature type="compositionally biased region" description="Polar residues" evidence="1">
    <location>
        <begin position="25"/>
        <end position="39"/>
    </location>
</feature>
<accession>A0A7M7PQV1</accession>
<dbReference type="OrthoDB" id="9989530at2759"/>
<dbReference type="Proteomes" id="UP000007110">
    <property type="component" value="Unassembled WGS sequence"/>
</dbReference>
<name>A0A7M7PQV1_STRPU</name>
<reference evidence="3" key="1">
    <citation type="submission" date="2015-02" db="EMBL/GenBank/DDBJ databases">
        <title>Genome sequencing for Strongylocentrotus purpuratus.</title>
        <authorList>
            <person name="Murali S."/>
            <person name="Liu Y."/>
            <person name="Vee V."/>
            <person name="English A."/>
            <person name="Wang M."/>
            <person name="Skinner E."/>
            <person name="Han Y."/>
            <person name="Muzny D.M."/>
            <person name="Worley K.C."/>
            <person name="Gibbs R.A."/>
        </authorList>
    </citation>
    <scope>NUCLEOTIDE SEQUENCE</scope>
</reference>
<dbReference type="OMA" id="HAMLMMA"/>
<dbReference type="InParanoid" id="A0A7M7PQV1"/>
<organism evidence="2 3">
    <name type="scientific">Strongylocentrotus purpuratus</name>
    <name type="common">Purple sea urchin</name>
    <dbReference type="NCBI Taxonomy" id="7668"/>
    <lineage>
        <taxon>Eukaryota</taxon>
        <taxon>Metazoa</taxon>
        <taxon>Echinodermata</taxon>
        <taxon>Eleutherozoa</taxon>
        <taxon>Echinozoa</taxon>
        <taxon>Echinoidea</taxon>
        <taxon>Euechinoidea</taxon>
        <taxon>Echinacea</taxon>
        <taxon>Camarodonta</taxon>
        <taxon>Echinidea</taxon>
        <taxon>Strongylocentrotidae</taxon>
        <taxon>Strongylocentrotus</taxon>
    </lineage>
</organism>
<keyword evidence="3" id="KW-1185">Reference proteome</keyword>